<evidence type="ECO:0000313" key="2">
    <source>
        <dbReference type="Proteomes" id="UP000596083"/>
    </source>
</evidence>
<dbReference type="Proteomes" id="UP000596083">
    <property type="component" value="Chromosome"/>
</dbReference>
<dbReference type="RefSeq" id="WP_200335590.1">
    <property type="nucleotide sequence ID" value="NZ_CP066786.1"/>
</dbReference>
<dbReference type="EMBL" id="CP066786">
    <property type="protein sequence ID" value="QQM30322.1"/>
    <property type="molecule type" value="Genomic_DNA"/>
</dbReference>
<organism evidence="1 2">
    <name type="scientific">Martelella lutilitoris</name>
    <dbReference type="NCBI Taxonomy" id="2583532"/>
    <lineage>
        <taxon>Bacteria</taxon>
        <taxon>Pseudomonadati</taxon>
        <taxon>Pseudomonadota</taxon>
        <taxon>Alphaproteobacteria</taxon>
        <taxon>Hyphomicrobiales</taxon>
        <taxon>Aurantimonadaceae</taxon>
        <taxon>Martelella</taxon>
    </lineage>
</organism>
<proteinExistence type="predicted"/>
<dbReference type="KEGG" id="mlut:JET14_18975"/>
<dbReference type="AlphaFoldDB" id="A0A7T7HJK1"/>
<reference evidence="1 2" key="1">
    <citation type="submission" date="2020-12" db="EMBL/GenBank/DDBJ databases">
        <authorList>
            <person name="Zheng R.K."/>
            <person name="Sun C.M."/>
        </authorList>
    </citation>
    <scope>NUCLEOTIDE SEQUENCE [LARGE SCALE GENOMIC DNA]</scope>
    <source>
        <strain evidence="1 2">ZRK001</strain>
    </source>
</reference>
<accession>A0A7T7HJK1</accession>
<sequence length="49" mass="5616">MTRFLPETAPLPMPDQMIERPRRKGLVAILLSPVLVWQRPRAARSFSKG</sequence>
<protein>
    <submittedName>
        <fullName evidence="1">Uncharacterized protein</fullName>
    </submittedName>
</protein>
<name>A0A7T7HJK1_9HYPH</name>
<evidence type="ECO:0000313" key="1">
    <source>
        <dbReference type="EMBL" id="QQM30322.1"/>
    </source>
</evidence>
<gene>
    <name evidence="1" type="ORF">JET14_18975</name>
</gene>